<reference evidence="1 2" key="1">
    <citation type="submission" date="2017-01" db="EMBL/GenBank/DDBJ databases">
        <authorList>
            <person name="Mah S.A."/>
            <person name="Swanson W.J."/>
            <person name="Moy G.W."/>
            <person name="Vacquier V.D."/>
        </authorList>
    </citation>
    <scope>NUCLEOTIDE SEQUENCE [LARGE SCALE GENOMIC DNA]</scope>
    <source>
        <strain evidence="1 2">DSM 7027</strain>
    </source>
</reference>
<gene>
    <name evidence="1" type="ORF">SAMN05421647_11360</name>
</gene>
<evidence type="ECO:0000313" key="1">
    <source>
        <dbReference type="EMBL" id="SIQ99544.1"/>
    </source>
</evidence>
<keyword evidence="2" id="KW-1185">Reference proteome</keyword>
<accession>A0A1N6XB08</accession>
<dbReference type="RefSeq" id="WP_139327262.1">
    <property type="nucleotide sequence ID" value="NZ_FTMN01000013.1"/>
</dbReference>
<protein>
    <submittedName>
        <fullName evidence="1">Uncharacterized protein</fullName>
    </submittedName>
</protein>
<organism evidence="1 2">
    <name type="scientific">Marinobacterium stanieri</name>
    <dbReference type="NCBI Taxonomy" id="49186"/>
    <lineage>
        <taxon>Bacteria</taxon>
        <taxon>Pseudomonadati</taxon>
        <taxon>Pseudomonadota</taxon>
        <taxon>Gammaproteobacteria</taxon>
        <taxon>Oceanospirillales</taxon>
        <taxon>Oceanospirillaceae</taxon>
        <taxon>Marinobacterium</taxon>
    </lineage>
</organism>
<dbReference type="EMBL" id="FTMN01000013">
    <property type="protein sequence ID" value="SIQ99544.1"/>
    <property type="molecule type" value="Genomic_DNA"/>
</dbReference>
<evidence type="ECO:0000313" key="2">
    <source>
        <dbReference type="Proteomes" id="UP000186895"/>
    </source>
</evidence>
<proteinExistence type="predicted"/>
<dbReference type="AlphaFoldDB" id="A0A1N6XB08"/>
<name>A0A1N6XB08_9GAMM</name>
<sequence>MMESIENHRFIADQPERYRPDVKLLAIVKNGAIQLAFCDTEKSLNLNGRQWNHLYGPEASYITNHWLDFDPDGFGFAGGASTFNSNRLKTYRVG</sequence>
<dbReference type="Proteomes" id="UP000186895">
    <property type="component" value="Unassembled WGS sequence"/>
</dbReference>